<dbReference type="Gene3D" id="1.10.3450.20">
    <property type="match status" value="1"/>
</dbReference>
<dbReference type="GO" id="GO:0031080">
    <property type="term" value="C:nuclear pore outer ring"/>
    <property type="evidence" value="ECO:0007669"/>
    <property type="project" value="TreeGrafter"/>
</dbReference>
<comment type="subcellular location">
    <subcellularLocation>
        <location evidence="7">Nucleus</location>
        <location evidence="7">Nuclear pore complex</location>
    </subcellularLocation>
    <subcellularLocation>
        <location evidence="7">Nucleus membrane</location>
    </subcellularLocation>
</comment>
<keyword evidence="2" id="KW-0509">mRNA transport</keyword>
<gene>
    <name evidence="9" type="ORF">BBAD15_g7109</name>
</gene>
<sequence>MDRYTGPVEAGPEVEEFANALDECLSPFLAPAEKKERLLDLPRRYYENALRRLATKKPKRVGGSHDDIDMDIDDADETGSALSADETKRIEGEIQTWDLVRRLLPLRHAALRANPFDEGQHSRGSGDLLRDFLRRNPVAQERHAVLQWLQTNAAAGPDIDTMVEDLQKNADRGDVIAHGWLHTRSKIKLRKSMTGWSKLLECQTPSIAESHLNSDGAPLVTNLDPDAVTRQDRKLEPQDEYFERAIWLGCFEHLRRGSNLEEIRDWCQERTEMWRAVSMSAVLFSSDENQEKIDAAPESLALWRRMCYALARNRVSDQHERAVYGILSGDVSSVESVAKKWDDYLFAHYNALLRTQLDSFILGKCPADVASNLTQSFPVFDSVQFHGNESVEKRLMRSLEAKPTIKDEAQEPTKALQASLIANDTGHHLFQQGLLIELGNPTKSFTAAMVGDELAKHKYFSLDQHDGLRLVTHIYILYLLMEQQDADDNLQTEKQPPNWRFTQECIVGAYAEYLRHASLQELIPLYCSIVEAPRCYKILSQNLIHEKEHDQRLIQLKLVKKAGIDVLQFVQEQANLMYHELTIDLELAHRPPPEIHFRIVDAGRSTSRQGRAIKPDFFGEEEDAIGTKDEHLIRSIEWLALVHEKWPMVLSMGIKAYKYFLTHMHLNAARQLMRRVPFSDILRGLMEQDEAETPQIEDVRFWEDQLERSNILDGKPEQVISDARNFRDLEAIVAALDSLETIASLVILSAEMPATNRKFWASVGDGIKAAKDNMQPLLKGWLVASIAEGDEELSRIRREYLPETILAYISALHFAGTGLSRDNLLESMELATVVAERSSDLTSVFLETKRMTELVEALAACSKALAIATGEKRATGASSKKLREMEPQTTRMSGYHPDHCATPPAPPPKPGSHETSRMATPSGVGSSSSVPPPPPPPPGYGNHGANEPSQLQHVQAADAEAGMQQHQLDVSQPMPDPGAGWLPEMLQDKSPGRHPGQPRAAAGAHARAGRGAPLTDGLARGIDVGAVVKRGTRSAAEWDGRSARGGAVRDAGAAFVGARAGAAVAPAAVGHGPRAGAVFAGGAVSGARARRAGAGAGLSSSFSRPRTA</sequence>
<evidence type="ECO:0000256" key="2">
    <source>
        <dbReference type="ARBA" id="ARBA00022816"/>
    </source>
</evidence>
<comment type="similarity">
    <text evidence="7">Belongs to the nucleoporin Nup84/Nup107 family.</text>
</comment>
<evidence type="ECO:0000256" key="7">
    <source>
        <dbReference type="RuleBase" id="RU365072"/>
    </source>
</evidence>
<feature type="region of interest" description="Disordered" evidence="8">
    <location>
        <begin position="870"/>
        <end position="1021"/>
    </location>
</feature>
<dbReference type="GO" id="GO:0031965">
    <property type="term" value="C:nuclear membrane"/>
    <property type="evidence" value="ECO:0007669"/>
    <property type="project" value="UniProtKB-SubCell"/>
</dbReference>
<comment type="function">
    <text evidence="7">Functions as a component of the nuclear pore complex (NPC).</text>
</comment>
<dbReference type="EMBL" id="ANFO01000674">
    <property type="protein sequence ID" value="KGQ07568.1"/>
    <property type="molecule type" value="Genomic_DNA"/>
</dbReference>
<evidence type="ECO:0000256" key="1">
    <source>
        <dbReference type="ARBA" id="ARBA00022448"/>
    </source>
</evidence>
<dbReference type="STRING" id="1245745.A0A0A2VJ00"/>
<dbReference type="HOGENOM" id="CLU_005882_1_0_1"/>
<dbReference type="AlphaFoldDB" id="A0A0A2VJ00"/>
<keyword evidence="6 7" id="KW-0539">Nucleus</keyword>
<accession>A0A0A2VJ00</accession>
<dbReference type="PANTHER" id="PTHR13003:SF2">
    <property type="entry name" value="NUCLEAR PORE COMPLEX PROTEIN NUP107"/>
    <property type="match status" value="1"/>
</dbReference>
<evidence type="ECO:0000256" key="6">
    <source>
        <dbReference type="ARBA" id="ARBA00023242"/>
    </source>
</evidence>
<protein>
    <recommendedName>
        <fullName evidence="7">Nuclear pore complex protein</fullName>
    </recommendedName>
</protein>
<dbReference type="OrthoDB" id="3098at2759"/>
<dbReference type="eggNOG" id="KOG1964">
    <property type="taxonomic scope" value="Eukaryota"/>
</dbReference>
<evidence type="ECO:0000313" key="10">
    <source>
        <dbReference type="Proteomes" id="UP000030106"/>
    </source>
</evidence>
<dbReference type="Pfam" id="PF04121">
    <property type="entry name" value="Nup84_Nup100"/>
    <property type="match status" value="1"/>
</dbReference>
<dbReference type="GO" id="GO:0006406">
    <property type="term" value="P:mRNA export from nucleus"/>
    <property type="evidence" value="ECO:0007669"/>
    <property type="project" value="TreeGrafter"/>
</dbReference>
<feature type="compositionally biased region" description="Low complexity" evidence="8">
    <location>
        <begin position="993"/>
        <end position="1013"/>
    </location>
</feature>
<dbReference type="GO" id="GO:0006606">
    <property type="term" value="P:protein import into nucleus"/>
    <property type="evidence" value="ECO:0007669"/>
    <property type="project" value="TreeGrafter"/>
</dbReference>
<organism evidence="9 10">
    <name type="scientific">Beauveria bassiana D1-5</name>
    <dbReference type="NCBI Taxonomy" id="1245745"/>
    <lineage>
        <taxon>Eukaryota</taxon>
        <taxon>Fungi</taxon>
        <taxon>Dikarya</taxon>
        <taxon>Ascomycota</taxon>
        <taxon>Pezizomycotina</taxon>
        <taxon>Sordariomycetes</taxon>
        <taxon>Hypocreomycetidae</taxon>
        <taxon>Hypocreales</taxon>
        <taxon>Cordycipitaceae</taxon>
        <taxon>Beauveria</taxon>
    </lineage>
</organism>
<keyword evidence="5 7" id="KW-0906">Nuclear pore complex</keyword>
<feature type="compositionally biased region" description="Pro residues" evidence="8">
    <location>
        <begin position="930"/>
        <end position="939"/>
    </location>
</feature>
<dbReference type="GO" id="GO:0017056">
    <property type="term" value="F:structural constituent of nuclear pore"/>
    <property type="evidence" value="ECO:0007669"/>
    <property type="project" value="UniProtKB-UniRule"/>
</dbReference>
<dbReference type="GO" id="GO:0000973">
    <property type="term" value="P:post-transcriptional tethering of RNA polymerase II gene DNA at nuclear periphery"/>
    <property type="evidence" value="ECO:0007669"/>
    <property type="project" value="TreeGrafter"/>
</dbReference>
<keyword evidence="7" id="KW-0472">Membrane</keyword>
<evidence type="ECO:0000256" key="8">
    <source>
        <dbReference type="SAM" id="MobiDB-lite"/>
    </source>
</evidence>
<keyword evidence="4 7" id="KW-0811">Translocation</keyword>
<evidence type="ECO:0000256" key="4">
    <source>
        <dbReference type="ARBA" id="ARBA00023010"/>
    </source>
</evidence>
<name>A0A0A2VJ00_BEABA</name>
<comment type="caution">
    <text evidence="9">The sequence shown here is derived from an EMBL/GenBank/DDBJ whole genome shotgun (WGS) entry which is preliminary data.</text>
</comment>
<comment type="subunit">
    <text evidence="7">Part of the nuclear pore complex (NPC).</text>
</comment>
<dbReference type="InterPro" id="IPR007252">
    <property type="entry name" value="Nup84/Nup107"/>
</dbReference>
<dbReference type="Proteomes" id="UP000030106">
    <property type="component" value="Unassembled WGS sequence"/>
</dbReference>
<keyword evidence="1 7" id="KW-0813">Transport</keyword>
<keyword evidence="3" id="KW-0653">Protein transport</keyword>
<evidence type="ECO:0000313" key="9">
    <source>
        <dbReference type="EMBL" id="KGQ07568.1"/>
    </source>
</evidence>
<evidence type="ECO:0000256" key="3">
    <source>
        <dbReference type="ARBA" id="ARBA00022927"/>
    </source>
</evidence>
<dbReference type="PANTHER" id="PTHR13003">
    <property type="entry name" value="NUP107-RELATED"/>
    <property type="match status" value="1"/>
</dbReference>
<evidence type="ECO:0000256" key="5">
    <source>
        <dbReference type="ARBA" id="ARBA00023132"/>
    </source>
</evidence>
<reference evidence="9 10" key="1">
    <citation type="submission" date="2012-10" db="EMBL/GenBank/DDBJ databases">
        <title>Genome sequencing and analysis of entomopathogenic fungi Beauveria bassiana D1-5.</title>
        <authorList>
            <person name="Li Q."/>
            <person name="Wang L."/>
            <person name="Zhang Z."/>
            <person name="Wang Q."/>
            <person name="Ren J."/>
            <person name="Wang M."/>
            <person name="Xu W."/>
            <person name="Wang J."/>
            <person name="Lu Y."/>
            <person name="Du Q."/>
            <person name="Sun Z."/>
        </authorList>
    </citation>
    <scope>NUCLEOTIDE SEQUENCE [LARGE SCALE GENOMIC DNA]</scope>
    <source>
        <strain evidence="9 10">D1-5</strain>
    </source>
</reference>
<dbReference type="Gene3D" id="1.20.190.50">
    <property type="match status" value="1"/>
</dbReference>
<proteinExistence type="inferred from homology"/>